<reference evidence="5 6" key="1">
    <citation type="submission" date="2018-10" db="EMBL/GenBank/DDBJ databases">
        <title>Genomic Encyclopedia of Archaeal and Bacterial Type Strains, Phase II (KMG-II): from individual species to whole genera.</title>
        <authorList>
            <person name="Goeker M."/>
        </authorList>
    </citation>
    <scope>NUCLEOTIDE SEQUENCE [LARGE SCALE GENOMIC DNA]</scope>
    <source>
        <strain evidence="5 6">DSM 14219</strain>
    </source>
</reference>
<dbReference type="Proteomes" id="UP000272428">
    <property type="component" value="Unassembled WGS sequence"/>
</dbReference>
<dbReference type="InterPro" id="IPR019734">
    <property type="entry name" value="TPR_rpt"/>
</dbReference>
<keyword evidence="3" id="KW-1133">Transmembrane helix</keyword>
<dbReference type="GO" id="GO:0003700">
    <property type="term" value="F:DNA-binding transcription factor activity"/>
    <property type="evidence" value="ECO:0007669"/>
    <property type="project" value="InterPro"/>
</dbReference>
<dbReference type="Gene3D" id="1.10.10.60">
    <property type="entry name" value="Homeodomain-like"/>
    <property type="match status" value="2"/>
</dbReference>
<evidence type="ECO:0000256" key="1">
    <source>
        <dbReference type="PROSITE-ProRule" id="PRU00339"/>
    </source>
</evidence>
<feature type="repeat" description="TPR" evidence="1">
    <location>
        <begin position="280"/>
        <end position="313"/>
    </location>
</feature>
<feature type="transmembrane region" description="Helical" evidence="3">
    <location>
        <begin position="390"/>
        <end position="408"/>
    </location>
</feature>
<protein>
    <submittedName>
        <fullName evidence="5">Helix-turn-helix protein</fullName>
    </submittedName>
</protein>
<evidence type="ECO:0000313" key="5">
    <source>
        <dbReference type="EMBL" id="RKT01752.1"/>
    </source>
</evidence>
<keyword evidence="3" id="KW-0812">Transmembrane</keyword>
<evidence type="ECO:0000313" key="6">
    <source>
        <dbReference type="Proteomes" id="UP000272428"/>
    </source>
</evidence>
<dbReference type="GO" id="GO:0043565">
    <property type="term" value="F:sequence-specific DNA binding"/>
    <property type="evidence" value="ECO:0007669"/>
    <property type="project" value="InterPro"/>
</dbReference>
<keyword evidence="6" id="KW-1185">Reference proteome</keyword>
<dbReference type="Gene3D" id="1.25.40.10">
    <property type="entry name" value="Tetratricopeptide repeat domain"/>
    <property type="match status" value="2"/>
</dbReference>
<dbReference type="PROSITE" id="PS01124">
    <property type="entry name" value="HTH_ARAC_FAMILY_2"/>
    <property type="match status" value="1"/>
</dbReference>
<dbReference type="PROSITE" id="PS50005">
    <property type="entry name" value="TPR"/>
    <property type="match status" value="1"/>
</dbReference>
<keyword evidence="2" id="KW-0175">Coiled coil</keyword>
<comment type="caution">
    <text evidence="5">The sequence shown here is derived from an EMBL/GenBank/DDBJ whole genome shotgun (WGS) entry which is preliminary data.</text>
</comment>
<dbReference type="EMBL" id="RBXB01000001">
    <property type="protein sequence ID" value="RKT01752.1"/>
    <property type="molecule type" value="Genomic_DNA"/>
</dbReference>
<accession>A0A495SQH4</accession>
<dbReference type="OrthoDB" id="5295174at2"/>
<dbReference type="InterPro" id="IPR011990">
    <property type="entry name" value="TPR-like_helical_dom_sf"/>
</dbReference>
<organism evidence="5 6">
    <name type="scientific">Chryseobacterium defluvii</name>
    <dbReference type="NCBI Taxonomy" id="160396"/>
    <lineage>
        <taxon>Bacteria</taxon>
        <taxon>Pseudomonadati</taxon>
        <taxon>Bacteroidota</taxon>
        <taxon>Flavobacteriia</taxon>
        <taxon>Flavobacteriales</taxon>
        <taxon>Weeksellaceae</taxon>
        <taxon>Chryseobacterium group</taxon>
        <taxon>Chryseobacterium</taxon>
    </lineage>
</organism>
<evidence type="ECO:0000259" key="4">
    <source>
        <dbReference type="PROSITE" id="PS01124"/>
    </source>
</evidence>
<gene>
    <name evidence="5" type="ORF">BCF58_0976</name>
</gene>
<dbReference type="InterPro" id="IPR018060">
    <property type="entry name" value="HTH_AraC"/>
</dbReference>
<keyword evidence="3" id="KW-0472">Membrane</keyword>
<proteinExistence type="predicted"/>
<evidence type="ECO:0000256" key="2">
    <source>
        <dbReference type="SAM" id="Coils"/>
    </source>
</evidence>
<dbReference type="SUPFAM" id="SSF48452">
    <property type="entry name" value="TPR-like"/>
    <property type="match status" value="1"/>
</dbReference>
<evidence type="ECO:0000256" key="3">
    <source>
        <dbReference type="SAM" id="Phobius"/>
    </source>
</evidence>
<dbReference type="AlphaFoldDB" id="A0A495SQH4"/>
<feature type="domain" description="HTH araC/xylS-type" evidence="4">
    <location>
        <begin position="452"/>
        <end position="560"/>
    </location>
</feature>
<keyword evidence="1" id="KW-0802">TPR repeat</keyword>
<dbReference type="SMART" id="SM00342">
    <property type="entry name" value="HTH_ARAC"/>
    <property type="match status" value="1"/>
</dbReference>
<sequence>MKTSPKPYSILLFILLFHAVSSELRGQYSEFYQIRKRYEDRKENDTSALPLVQISIEKAKREKNYHELYNGYKFSGYFSESKNSKLIYADSAIEAAFLSKDEALISRAYMGKGIVYYYSFKKYKQALDQYLKAYEYSKKTKDQYQQNKLQYHIGVVKSYIGFYDDALDNLYPSKNYFYNESLKKDIHPNILFGIKRGYFNSLHQILVCYRNLRDYKRIDSLLALAVNDQNLKDNYTLEYGYFLKEKGINEFHKADFRSSITSLNQSLIPIKKAKDFAWESVCYAYLGKSYLRLNNEKKAIEYFTKVDSIFQKEEFMIPEVRDSYECLIQYYKTRGEAKSQLYYTGQLVKADNILNRKFPYLSSKIFREYDTSKLNETHHQEKKTLQREKVIFIGGTIFLLVIFLHRYWKEQNLQKNYRLLEERILNKNVKSNKTQDRQDNPYSLEIEKEILDDLLKKLEDFEKKNKFLESGITLYKLASKFQTNSTYLSQVINEYKGSNFKKYIGELRIEYITQKLYNDKKYLSYTIEGLAEECGIASRPNFSNLFQEYNGIRPRDFIKKRMEDLKNKENLEEGAISCE</sequence>
<feature type="coiled-coil region" evidence="2">
    <location>
        <begin position="410"/>
        <end position="471"/>
    </location>
</feature>
<name>A0A495SQH4_9FLAO</name>